<dbReference type="OrthoDB" id="5143207at2"/>
<proteinExistence type="inferred from homology"/>
<dbReference type="RefSeq" id="WP_149768899.1">
    <property type="nucleotide sequence ID" value="NZ_VDFQ02000002.1"/>
</dbReference>
<comment type="subcellular location">
    <subcellularLocation>
        <location evidence="1">Cell envelope</location>
    </subcellularLocation>
</comment>
<dbReference type="EMBL" id="VDFQ02000002">
    <property type="protein sequence ID" value="KAA1423380.1"/>
    <property type="molecule type" value="Genomic_DNA"/>
</dbReference>
<comment type="similarity">
    <text evidence="2">Belongs to the LppX/LprAFG lipoprotein family.</text>
</comment>
<evidence type="ECO:0000313" key="4">
    <source>
        <dbReference type="EMBL" id="KAA1423380.1"/>
    </source>
</evidence>
<sequence length="235" mass="23920">MSKRATLAVLLPTLALTLVGCTGEDGGKDDGGAGAEDLGGRLSAARTVLDDAASLELDLATKALPSGVTGLLDAAGTGTHAPAFEGDVTVSLKGVPVKAEVVSVDGKVYAKTGFAPDFVPLDPATIGAPDPAALVAADDGISSLLEETDDLEDGGESRDGRDVLTTITGTIAGRDVRALIPTAQADATFDATYRLTEDDVLRDVTLKGLFYESDEPVVYTIAVTASDDDVEITAP</sequence>
<evidence type="ECO:0000256" key="2">
    <source>
        <dbReference type="ARBA" id="ARBA00009194"/>
    </source>
</evidence>
<protein>
    <submittedName>
        <fullName evidence="4">LppX_LprAFG lipoprotein</fullName>
    </submittedName>
</protein>
<dbReference type="Pfam" id="PF07161">
    <property type="entry name" value="LppX_LprAFG"/>
    <property type="match status" value="1"/>
</dbReference>
<organism evidence="4 5">
    <name type="scientific">Mumia zhuanghuii</name>
    <dbReference type="NCBI Taxonomy" id="2585211"/>
    <lineage>
        <taxon>Bacteria</taxon>
        <taxon>Bacillati</taxon>
        <taxon>Actinomycetota</taxon>
        <taxon>Actinomycetes</taxon>
        <taxon>Propionibacteriales</taxon>
        <taxon>Nocardioidaceae</taxon>
        <taxon>Mumia</taxon>
    </lineage>
</organism>
<keyword evidence="4" id="KW-0449">Lipoprotein</keyword>
<dbReference type="AlphaFoldDB" id="A0A5Q6RZ67"/>
<dbReference type="InterPro" id="IPR009830">
    <property type="entry name" value="LppX/LprAFG"/>
</dbReference>
<comment type="caution">
    <text evidence="4">The sequence shown here is derived from an EMBL/GenBank/DDBJ whole genome shotgun (WGS) entry which is preliminary data.</text>
</comment>
<name>A0A5Q6RZ67_9ACTN</name>
<dbReference type="PROSITE" id="PS51257">
    <property type="entry name" value="PROKAR_LIPOPROTEIN"/>
    <property type="match status" value="1"/>
</dbReference>
<dbReference type="SUPFAM" id="SSF89392">
    <property type="entry name" value="Prokaryotic lipoproteins and lipoprotein localization factors"/>
    <property type="match status" value="1"/>
</dbReference>
<evidence type="ECO:0000313" key="5">
    <source>
        <dbReference type="Proteomes" id="UP000307768"/>
    </source>
</evidence>
<accession>A0A5Q6RZ67</accession>
<gene>
    <name evidence="4" type="ORF">FE697_007140</name>
</gene>
<dbReference type="Gene3D" id="2.50.20.20">
    <property type="match status" value="1"/>
</dbReference>
<keyword evidence="3" id="KW-0472">Membrane</keyword>
<dbReference type="GO" id="GO:0030313">
    <property type="term" value="C:cell envelope"/>
    <property type="evidence" value="ECO:0007669"/>
    <property type="project" value="UniProtKB-SubCell"/>
</dbReference>
<evidence type="ECO:0000256" key="1">
    <source>
        <dbReference type="ARBA" id="ARBA00004196"/>
    </source>
</evidence>
<keyword evidence="3" id="KW-1003">Cell membrane</keyword>
<reference evidence="4 5" key="1">
    <citation type="submission" date="2019-09" db="EMBL/GenBank/DDBJ databases">
        <title>Mumia zhuanghuii sp. nov. isolated from the intestinal contents of plateau pika (Ochotona curzoniae) in the Qinghai-Tibet plateau of China.</title>
        <authorList>
            <person name="Tian Z."/>
        </authorList>
    </citation>
    <scope>NUCLEOTIDE SEQUENCE [LARGE SCALE GENOMIC DNA]</scope>
    <source>
        <strain evidence="5">350</strain>
    </source>
</reference>
<dbReference type="InterPro" id="IPR029046">
    <property type="entry name" value="LolA/LolB/LppX"/>
</dbReference>
<dbReference type="Proteomes" id="UP000307768">
    <property type="component" value="Unassembled WGS sequence"/>
</dbReference>
<evidence type="ECO:0000256" key="3">
    <source>
        <dbReference type="ARBA" id="ARBA00022475"/>
    </source>
</evidence>